<dbReference type="SUPFAM" id="SSF56935">
    <property type="entry name" value="Porins"/>
    <property type="match status" value="1"/>
</dbReference>
<name>A0A3B0V3W2_9ZZZZ</name>
<evidence type="ECO:0008006" key="2">
    <source>
        <dbReference type="Google" id="ProtNLM"/>
    </source>
</evidence>
<evidence type="ECO:0000313" key="1">
    <source>
        <dbReference type="EMBL" id="VAW26646.1"/>
    </source>
</evidence>
<reference evidence="1" key="1">
    <citation type="submission" date="2018-06" db="EMBL/GenBank/DDBJ databases">
        <authorList>
            <person name="Zhirakovskaya E."/>
        </authorList>
    </citation>
    <scope>NUCLEOTIDE SEQUENCE</scope>
</reference>
<organism evidence="1">
    <name type="scientific">hydrothermal vent metagenome</name>
    <dbReference type="NCBI Taxonomy" id="652676"/>
    <lineage>
        <taxon>unclassified sequences</taxon>
        <taxon>metagenomes</taxon>
        <taxon>ecological metagenomes</taxon>
    </lineage>
</organism>
<protein>
    <recommendedName>
        <fullName evidence="2">Porin</fullName>
    </recommendedName>
</protein>
<gene>
    <name evidence="1" type="ORF">MNBD_BACTEROID07-1924</name>
</gene>
<dbReference type="EMBL" id="UOET01000048">
    <property type="protein sequence ID" value="VAW26646.1"/>
    <property type="molecule type" value="Genomic_DNA"/>
</dbReference>
<accession>A0A3B0V3W2</accession>
<sequence>MKKILFFSVAFFLLLNANAQDAFHPNGKVQAKVYFNYHYSLNNSTTQSGAFSIKRAYFGYKYFFSKKLSTTVTLDVGQNSGGSAFTYYLKKASLDWKLTPALKLSMGLIGMQEFNHQEGFWSYRYLYKSFMDEHGYGSSADLGVNGHLTFLKNKLNFNIFIANGEGYKHLQDNYGKYKVGGNVIVKLVKNLEFKFYYDTKGFAYKRNDGVIVDTSSVSVYAFFLGYRIKSKFRIGAEYNVLLNGEKYTHAASGYNLKGVSFYSTYTFSKRFELFGRYDNLASNKIANAINPWNYNKDGSAIIFGGQYSPVKGVKMALNYQGWIYSDPTATSKSFIYMNFQYKF</sequence>
<dbReference type="AlphaFoldDB" id="A0A3B0V3W2"/>
<proteinExistence type="predicted"/>